<keyword evidence="2" id="KW-1185">Reference proteome</keyword>
<dbReference type="EMBL" id="JAKMXF010000301">
    <property type="protein sequence ID" value="KAI6651854.1"/>
    <property type="molecule type" value="Genomic_DNA"/>
</dbReference>
<evidence type="ECO:0000313" key="1">
    <source>
        <dbReference type="EMBL" id="KAI6651854.1"/>
    </source>
</evidence>
<accession>A0AAV7JSK5</accession>
<dbReference type="AlphaFoldDB" id="A0AAV7JSK5"/>
<gene>
    <name evidence="1" type="ORF">LOD99_4733</name>
</gene>
<name>A0AAV7JSK5_9METZ</name>
<comment type="caution">
    <text evidence="1">The sequence shown here is derived from an EMBL/GenBank/DDBJ whole genome shotgun (WGS) entry which is preliminary data.</text>
</comment>
<sequence>MTSSSGQIECFKAPHSKAIKRKKFHQEMVKLELIDESYTAPKSTLPTILRKDKISNVLVRPVYDNYVVDLQMMEAALAVVASCIHCDDKLVLFEIPSTGTCASK</sequence>
<protein>
    <submittedName>
        <fullName evidence="1">Uncharacterized protein</fullName>
    </submittedName>
</protein>
<proteinExistence type="predicted"/>
<evidence type="ECO:0000313" key="2">
    <source>
        <dbReference type="Proteomes" id="UP001165289"/>
    </source>
</evidence>
<organism evidence="1 2">
    <name type="scientific">Oopsacas minuta</name>
    <dbReference type="NCBI Taxonomy" id="111878"/>
    <lineage>
        <taxon>Eukaryota</taxon>
        <taxon>Metazoa</taxon>
        <taxon>Porifera</taxon>
        <taxon>Hexactinellida</taxon>
        <taxon>Hexasterophora</taxon>
        <taxon>Lyssacinosida</taxon>
        <taxon>Leucopsacidae</taxon>
        <taxon>Oopsacas</taxon>
    </lineage>
</organism>
<dbReference type="Proteomes" id="UP001165289">
    <property type="component" value="Unassembled WGS sequence"/>
</dbReference>
<reference evidence="1 2" key="1">
    <citation type="journal article" date="2023" name="BMC Biol.">
        <title>The compact genome of the sponge Oopsacas minuta (Hexactinellida) is lacking key metazoan core genes.</title>
        <authorList>
            <person name="Santini S."/>
            <person name="Schenkelaars Q."/>
            <person name="Jourda C."/>
            <person name="Duchesne M."/>
            <person name="Belahbib H."/>
            <person name="Rocher C."/>
            <person name="Selva M."/>
            <person name="Riesgo A."/>
            <person name="Vervoort M."/>
            <person name="Leys S.P."/>
            <person name="Kodjabachian L."/>
            <person name="Le Bivic A."/>
            <person name="Borchiellini C."/>
            <person name="Claverie J.M."/>
            <person name="Renard E."/>
        </authorList>
    </citation>
    <scope>NUCLEOTIDE SEQUENCE [LARGE SCALE GENOMIC DNA]</scope>
    <source>
        <strain evidence="1">SPO-2</strain>
    </source>
</reference>